<sequence length="111" mass="12369">MDTPGLSLIGEIRGCPPGEDLVCSIGKRGFGVVAQTEDLASLLLRKSEAKDLDFRSCSGSIVVQPHRRCSLSGRTRKTAENPRFVWFAELFGKRTEMKKLCDGLVLWDKRE</sequence>
<dbReference type="Proteomes" id="UP001234297">
    <property type="component" value="Chromosome 6"/>
</dbReference>
<reference evidence="1 2" key="1">
    <citation type="journal article" date="2022" name="Hortic Res">
        <title>A haplotype resolved chromosomal level avocado genome allows analysis of novel avocado genes.</title>
        <authorList>
            <person name="Nath O."/>
            <person name="Fletcher S.J."/>
            <person name="Hayward A."/>
            <person name="Shaw L.M."/>
            <person name="Masouleh A.K."/>
            <person name="Furtado A."/>
            <person name="Henry R.J."/>
            <person name="Mitter N."/>
        </authorList>
    </citation>
    <scope>NUCLEOTIDE SEQUENCE [LARGE SCALE GENOMIC DNA]</scope>
    <source>
        <strain evidence="2">cv. Hass</strain>
    </source>
</reference>
<protein>
    <submittedName>
        <fullName evidence="1">Uncharacterized protein</fullName>
    </submittedName>
</protein>
<organism evidence="1 2">
    <name type="scientific">Persea americana</name>
    <name type="common">Avocado</name>
    <dbReference type="NCBI Taxonomy" id="3435"/>
    <lineage>
        <taxon>Eukaryota</taxon>
        <taxon>Viridiplantae</taxon>
        <taxon>Streptophyta</taxon>
        <taxon>Embryophyta</taxon>
        <taxon>Tracheophyta</taxon>
        <taxon>Spermatophyta</taxon>
        <taxon>Magnoliopsida</taxon>
        <taxon>Magnoliidae</taxon>
        <taxon>Laurales</taxon>
        <taxon>Lauraceae</taxon>
        <taxon>Persea</taxon>
    </lineage>
</organism>
<gene>
    <name evidence="1" type="ORF">MRB53_020818</name>
</gene>
<dbReference type="EMBL" id="CM056814">
    <property type="protein sequence ID" value="KAJ8627511.1"/>
    <property type="molecule type" value="Genomic_DNA"/>
</dbReference>
<evidence type="ECO:0000313" key="2">
    <source>
        <dbReference type="Proteomes" id="UP001234297"/>
    </source>
</evidence>
<evidence type="ECO:0000313" key="1">
    <source>
        <dbReference type="EMBL" id="KAJ8627511.1"/>
    </source>
</evidence>
<accession>A0ACC2L2A3</accession>
<keyword evidence="2" id="KW-1185">Reference proteome</keyword>
<proteinExistence type="predicted"/>
<name>A0ACC2L2A3_PERAE</name>
<comment type="caution">
    <text evidence="1">The sequence shown here is derived from an EMBL/GenBank/DDBJ whole genome shotgun (WGS) entry which is preliminary data.</text>
</comment>